<reference evidence="1" key="2">
    <citation type="submission" date="2021-08" db="EMBL/GenBank/DDBJ databases">
        <authorList>
            <person name="Gostincar C."/>
            <person name="Sun X."/>
            <person name="Song Z."/>
            <person name="Gunde-Cimerman N."/>
        </authorList>
    </citation>
    <scope>NUCLEOTIDE SEQUENCE</scope>
    <source>
        <strain evidence="1">EXF-8016</strain>
    </source>
</reference>
<dbReference type="Proteomes" id="UP000767238">
    <property type="component" value="Unassembled WGS sequence"/>
</dbReference>
<evidence type="ECO:0000313" key="1">
    <source>
        <dbReference type="EMBL" id="KAH0237848.1"/>
    </source>
</evidence>
<dbReference type="AlphaFoldDB" id="A0A9P8KD47"/>
<evidence type="ECO:0000313" key="2">
    <source>
        <dbReference type="Proteomes" id="UP000767238"/>
    </source>
</evidence>
<gene>
    <name evidence="1" type="ORF">KCV03_g191</name>
</gene>
<name>A0A9P8KD47_AURME</name>
<proteinExistence type="predicted"/>
<sequence>MTLLAGSDHFCLSDDFHGVEVLHELRILRSARYQSRARDKFDQSKSAPTKNANLLEARVEYTSGGMPHDRGCFNTLRSWLKVAFIVKCFQIDFDRRNIFDGFDPGWLNSGRSFIYGKLLEYLNQVLGRARGRVSCAGESDCGWNNRMDRAMRGPLTYSEVRPVDLWLSGLAEEASSKPEEEPVLLSLRYSMGRPDLRRRGYTVLRMPTHEGQGPEEGVLSNLSSIYSGAPFGVSFASLETGKTEDVEGLRGEISEPSLTFKVQTWEEEGTRDLGMVGIPLAARLSANHLLVLRRSRFNGDPRGSGSRLRDR</sequence>
<dbReference type="EMBL" id="JAHFYH010000001">
    <property type="protein sequence ID" value="KAH0237848.1"/>
    <property type="molecule type" value="Genomic_DNA"/>
</dbReference>
<feature type="non-terminal residue" evidence="1">
    <location>
        <position position="311"/>
    </location>
</feature>
<organism evidence="1 2">
    <name type="scientific">Aureobasidium melanogenum</name>
    <name type="common">Aureobasidium pullulans var. melanogenum</name>
    <dbReference type="NCBI Taxonomy" id="46634"/>
    <lineage>
        <taxon>Eukaryota</taxon>
        <taxon>Fungi</taxon>
        <taxon>Dikarya</taxon>
        <taxon>Ascomycota</taxon>
        <taxon>Pezizomycotina</taxon>
        <taxon>Dothideomycetes</taxon>
        <taxon>Dothideomycetidae</taxon>
        <taxon>Dothideales</taxon>
        <taxon>Saccotheciaceae</taxon>
        <taxon>Aureobasidium</taxon>
    </lineage>
</organism>
<accession>A0A9P8KD47</accession>
<comment type="caution">
    <text evidence="1">The sequence shown here is derived from an EMBL/GenBank/DDBJ whole genome shotgun (WGS) entry which is preliminary data.</text>
</comment>
<reference evidence="1" key="1">
    <citation type="journal article" date="2021" name="J Fungi (Basel)">
        <title>Virulence traits and population genomics of the black yeast Aureobasidium melanogenum.</title>
        <authorList>
            <person name="Cernosa A."/>
            <person name="Sun X."/>
            <person name="Gostincar C."/>
            <person name="Fang C."/>
            <person name="Gunde-Cimerman N."/>
            <person name="Song Z."/>
        </authorList>
    </citation>
    <scope>NUCLEOTIDE SEQUENCE</scope>
    <source>
        <strain evidence="1">EXF-8016</strain>
    </source>
</reference>
<protein>
    <submittedName>
        <fullName evidence="1">Uncharacterized protein</fullName>
    </submittedName>
</protein>